<organism evidence="1">
    <name type="scientific">Amphimedon queenslandica</name>
    <name type="common">Sponge</name>
    <dbReference type="NCBI Taxonomy" id="400682"/>
    <lineage>
        <taxon>Eukaryota</taxon>
        <taxon>Metazoa</taxon>
        <taxon>Porifera</taxon>
        <taxon>Demospongiae</taxon>
        <taxon>Heteroscleromorpha</taxon>
        <taxon>Haplosclerida</taxon>
        <taxon>Niphatidae</taxon>
        <taxon>Amphimedon</taxon>
    </lineage>
</organism>
<evidence type="ECO:0000313" key="1">
    <source>
        <dbReference type="EnsemblMetazoa" id="Aqu2.1.30654_001"/>
    </source>
</evidence>
<dbReference type="InParanoid" id="A0A1X7UT14"/>
<sequence>MNLQYIAERSLSLTEYVMEHVTKAEMSHAHRTYKMKLASVKTYNRPWIIGQKVLRSKVI</sequence>
<dbReference type="EnsemblMetazoa" id="Aqu2.1.30654_001">
    <property type="protein sequence ID" value="Aqu2.1.30654_001"/>
    <property type="gene ID" value="Aqu2.1.30654"/>
</dbReference>
<reference evidence="1" key="1">
    <citation type="submission" date="2017-05" db="UniProtKB">
        <authorList>
            <consortium name="EnsemblMetazoa"/>
        </authorList>
    </citation>
    <scope>IDENTIFICATION</scope>
</reference>
<protein>
    <submittedName>
        <fullName evidence="1">Uncharacterized protein</fullName>
    </submittedName>
</protein>
<dbReference type="AlphaFoldDB" id="A0A1X7UT14"/>
<name>A0A1X7UT14_AMPQE</name>
<accession>A0A1X7UT14</accession>
<proteinExistence type="predicted"/>